<dbReference type="PROSITE" id="PS51257">
    <property type="entry name" value="PROKAR_LIPOPROTEIN"/>
    <property type="match status" value="1"/>
</dbReference>
<evidence type="ECO:0000313" key="7">
    <source>
        <dbReference type="EMBL" id="TCK58648.1"/>
    </source>
</evidence>
<evidence type="ECO:0000256" key="1">
    <source>
        <dbReference type="ARBA" id="ARBA00022729"/>
    </source>
</evidence>
<evidence type="ECO:0000256" key="4">
    <source>
        <dbReference type="HAMAP-Rule" id="MF_02071"/>
    </source>
</evidence>
<keyword evidence="4" id="KW-0472">Membrane</keyword>
<keyword evidence="3 4" id="KW-0961">Cell wall biogenesis/degradation</keyword>
<proteinExistence type="inferred from homology"/>
<gene>
    <name evidence="4" type="primary">rlpA</name>
    <name evidence="7" type="ORF">EV690_0785</name>
</gene>
<protein>
    <recommendedName>
        <fullName evidence="4">Endolytic peptidoglycan transglycosylase RlpA</fullName>
        <ecNumber evidence="4">4.2.2.-</ecNumber>
    </recommendedName>
</protein>
<dbReference type="GO" id="GO:0071555">
    <property type="term" value="P:cell wall organization"/>
    <property type="evidence" value="ECO:0007669"/>
    <property type="project" value="UniProtKB-KW"/>
</dbReference>
<dbReference type="Pfam" id="PF05036">
    <property type="entry name" value="SPOR"/>
    <property type="match status" value="1"/>
</dbReference>
<dbReference type="FunFam" id="2.40.40.10:FF:000003">
    <property type="entry name" value="Endolytic peptidoglycan transglycosylase RlpA"/>
    <property type="match status" value="1"/>
</dbReference>
<dbReference type="GO" id="GO:0000270">
    <property type="term" value="P:peptidoglycan metabolic process"/>
    <property type="evidence" value="ECO:0007669"/>
    <property type="project" value="UniProtKB-UniRule"/>
</dbReference>
<evidence type="ECO:0000256" key="2">
    <source>
        <dbReference type="ARBA" id="ARBA00023239"/>
    </source>
</evidence>
<dbReference type="GO" id="GO:0009279">
    <property type="term" value="C:cell outer membrane"/>
    <property type="evidence" value="ECO:0007669"/>
    <property type="project" value="TreeGrafter"/>
</dbReference>
<dbReference type="AlphaFoldDB" id="A0A4R1K3H7"/>
<dbReference type="SUPFAM" id="SSF110997">
    <property type="entry name" value="Sporulation related repeat"/>
    <property type="match status" value="1"/>
</dbReference>
<keyword evidence="4" id="KW-0564">Palmitate</keyword>
<sequence>MRINRDYCILALLALLLVGCASKPSRYSMSRDAYPTNPPKLSSLEDAYPHVEPLSRAGNKDYTVNGKRYKVWVGIKHYQQVGMASWYGAKFQGHRTSNGEIYDMYSMSAAHKHLPLPSYVRVTNLSNNKSVIVRVNDRGPFHSNRIIDLSYAAAYKLGILSHGTAKVRVTLIDPSAPKAVKKVALSPLRKDSQDKEKESSQKKARTLVQPDNFYVQLLAFKDTVIAEHQRQALVKQGYQAVVVHSGAWQKLRIGPYSNRKLAERVRAKMRQSQYKDAFIVEIKHTH</sequence>
<dbReference type="EC" id="4.2.2.-" evidence="4"/>
<keyword evidence="4 7" id="KW-0449">Lipoprotein</keyword>
<keyword evidence="8" id="KW-1185">Reference proteome</keyword>
<dbReference type="OrthoDB" id="9779128at2"/>
<dbReference type="SUPFAM" id="SSF50685">
    <property type="entry name" value="Barwin-like endoglucanases"/>
    <property type="match status" value="1"/>
</dbReference>
<dbReference type="Pfam" id="PF03330">
    <property type="entry name" value="DPBB_1"/>
    <property type="match status" value="1"/>
</dbReference>
<dbReference type="Gene3D" id="2.40.40.10">
    <property type="entry name" value="RlpA-like domain"/>
    <property type="match status" value="1"/>
</dbReference>
<evidence type="ECO:0000259" key="6">
    <source>
        <dbReference type="PROSITE" id="PS51724"/>
    </source>
</evidence>
<dbReference type="RefSeq" id="WP_131911612.1">
    <property type="nucleotide sequence ID" value="NZ_OU594967.1"/>
</dbReference>
<dbReference type="Proteomes" id="UP000295565">
    <property type="component" value="Unassembled WGS sequence"/>
</dbReference>
<dbReference type="Gene3D" id="3.30.70.1070">
    <property type="entry name" value="Sporulation related repeat"/>
    <property type="match status" value="1"/>
</dbReference>
<comment type="caution">
    <text evidence="7">The sequence shown here is derived from an EMBL/GenBank/DDBJ whole genome shotgun (WGS) entry which is preliminary data.</text>
</comment>
<accession>A0A4R1K3H7</accession>
<reference evidence="7 8" key="1">
    <citation type="submission" date="2019-03" db="EMBL/GenBank/DDBJ databases">
        <title>Genomic Encyclopedia of Type Strains, Phase IV (KMG-IV): sequencing the most valuable type-strain genomes for metagenomic binning, comparative biology and taxonomic classification.</title>
        <authorList>
            <person name="Goeker M."/>
        </authorList>
    </citation>
    <scope>NUCLEOTIDE SEQUENCE [LARGE SCALE GENOMIC DNA]</scope>
    <source>
        <strain evidence="7 8">DSM 18577</strain>
    </source>
</reference>
<keyword evidence="1" id="KW-0732">Signal</keyword>
<dbReference type="InterPro" id="IPR036908">
    <property type="entry name" value="RlpA-like_sf"/>
</dbReference>
<dbReference type="EMBL" id="SMGD01000011">
    <property type="protein sequence ID" value="TCK58648.1"/>
    <property type="molecule type" value="Genomic_DNA"/>
</dbReference>
<dbReference type="InterPro" id="IPR034718">
    <property type="entry name" value="RlpA"/>
</dbReference>
<dbReference type="PANTHER" id="PTHR34183">
    <property type="entry name" value="ENDOLYTIC PEPTIDOGLYCAN TRANSGLYCOSYLASE RLPA"/>
    <property type="match status" value="1"/>
</dbReference>
<dbReference type="GO" id="GO:0008932">
    <property type="term" value="F:lytic endotransglycosylase activity"/>
    <property type="evidence" value="ECO:0007669"/>
    <property type="project" value="UniProtKB-UniRule"/>
</dbReference>
<name>A0A4R1K3H7_9GAMM</name>
<dbReference type="GO" id="GO:0005886">
    <property type="term" value="C:plasma membrane"/>
    <property type="evidence" value="ECO:0007669"/>
    <property type="project" value="UniProtKB-SubCell"/>
</dbReference>
<keyword evidence="2 4" id="KW-0456">Lyase</keyword>
<dbReference type="InterPro" id="IPR036680">
    <property type="entry name" value="SPOR-like_sf"/>
</dbReference>
<comment type="subcellular location">
    <subcellularLocation>
        <location evidence="4">Cell membrane</location>
        <topology evidence="4">Lipid-anchor</topology>
    </subcellularLocation>
</comment>
<feature type="domain" description="SPOR" evidence="6">
    <location>
        <begin position="207"/>
        <end position="282"/>
    </location>
</feature>
<evidence type="ECO:0000256" key="3">
    <source>
        <dbReference type="ARBA" id="ARBA00023316"/>
    </source>
</evidence>
<dbReference type="PROSITE" id="PS51724">
    <property type="entry name" value="SPOR"/>
    <property type="match status" value="1"/>
</dbReference>
<dbReference type="InterPro" id="IPR012997">
    <property type="entry name" value="RplA"/>
</dbReference>
<comment type="function">
    <text evidence="4">Lytic transglycosylase with a strong preference for naked glycan strands that lack stem peptides.</text>
</comment>
<dbReference type="InterPro" id="IPR009009">
    <property type="entry name" value="RlpA-like_DPBB"/>
</dbReference>
<dbReference type="HAMAP" id="MF_02071">
    <property type="entry name" value="RlpA"/>
    <property type="match status" value="1"/>
</dbReference>
<dbReference type="PANTHER" id="PTHR34183:SF1">
    <property type="entry name" value="ENDOLYTIC PEPTIDOGLYCAN TRANSGLYCOSYLASE RLPA"/>
    <property type="match status" value="1"/>
</dbReference>
<evidence type="ECO:0000256" key="5">
    <source>
        <dbReference type="RuleBase" id="RU003495"/>
    </source>
</evidence>
<dbReference type="InterPro" id="IPR007730">
    <property type="entry name" value="SPOR-like_dom"/>
</dbReference>
<dbReference type="NCBIfam" id="TIGR00413">
    <property type="entry name" value="rlpA"/>
    <property type="match status" value="1"/>
</dbReference>
<dbReference type="CDD" id="cd22268">
    <property type="entry name" value="DPBB_RlpA-like"/>
    <property type="match status" value="1"/>
</dbReference>
<organism evidence="7 8">
    <name type="scientific">Celerinatantimonas diazotrophica</name>
    <dbReference type="NCBI Taxonomy" id="412034"/>
    <lineage>
        <taxon>Bacteria</taxon>
        <taxon>Pseudomonadati</taxon>
        <taxon>Pseudomonadota</taxon>
        <taxon>Gammaproteobacteria</taxon>
        <taxon>Celerinatantimonadaceae</taxon>
        <taxon>Celerinatantimonas</taxon>
    </lineage>
</organism>
<dbReference type="GO" id="GO:0042834">
    <property type="term" value="F:peptidoglycan binding"/>
    <property type="evidence" value="ECO:0007669"/>
    <property type="project" value="InterPro"/>
</dbReference>
<comment type="similarity">
    <text evidence="4 5">Belongs to the RlpA family.</text>
</comment>
<evidence type="ECO:0000313" key="8">
    <source>
        <dbReference type="Proteomes" id="UP000295565"/>
    </source>
</evidence>
<keyword evidence="4" id="KW-1003">Cell membrane</keyword>